<reference evidence="1" key="2">
    <citation type="submission" date="2020-09" db="EMBL/GenBank/DDBJ databases">
        <authorList>
            <person name="Sun Q."/>
            <person name="Zhou Y."/>
        </authorList>
    </citation>
    <scope>NUCLEOTIDE SEQUENCE</scope>
    <source>
        <strain evidence="1">CGMCC 4.7430</strain>
    </source>
</reference>
<organism evidence="1 2">
    <name type="scientific">Nonomuraea glycinis</name>
    <dbReference type="NCBI Taxonomy" id="2047744"/>
    <lineage>
        <taxon>Bacteria</taxon>
        <taxon>Bacillati</taxon>
        <taxon>Actinomycetota</taxon>
        <taxon>Actinomycetes</taxon>
        <taxon>Streptosporangiales</taxon>
        <taxon>Streptosporangiaceae</taxon>
        <taxon>Nonomuraea</taxon>
    </lineage>
</organism>
<proteinExistence type="predicted"/>
<comment type="caution">
    <text evidence="1">The sequence shown here is derived from an EMBL/GenBank/DDBJ whole genome shotgun (WGS) entry which is preliminary data.</text>
</comment>
<accession>A0A918A2P1</accession>
<protein>
    <submittedName>
        <fullName evidence="1">Uncharacterized protein</fullName>
    </submittedName>
</protein>
<evidence type="ECO:0000313" key="1">
    <source>
        <dbReference type="EMBL" id="GGP03812.1"/>
    </source>
</evidence>
<evidence type="ECO:0000313" key="2">
    <source>
        <dbReference type="Proteomes" id="UP000660745"/>
    </source>
</evidence>
<name>A0A918A2P1_9ACTN</name>
<sequence length="264" mass="28886">MDHVRRIAQAVLYERHLPWPPDRHPWAPGGLHPPAAGGAHAGGPWQMQTQCLVEAGPADTVDVHVRFLHVITREVARARGGELEPVAELSVDGTRHRAGQEAREREEAVSGLELGRLAGAPRVMEIDVPADQEAMWLIGADGPAGAVLRGWEELRGRVEVRAEPLRARLFRLTVRVANTTACRGAARAEVWKHTLVSAHSVVHTRGGRFVSLLDPPEKLRPLAEGCRNIGTWPVLVGRAGERHTMLSAPIVLHDHLDVSPRQPV</sequence>
<dbReference type="AlphaFoldDB" id="A0A918A2P1"/>
<dbReference type="EMBL" id="BMNK01000002">
    <property type="protein sequence ID" value="GGP03812.1"/>
    <property type="molecule type" value="Genomic_DNA"/>
</dbReference>
<gene>
    <name evidence="1" type="ORF">GCM10012278_16600</name>
</gene>
<keyword evidence="2" id="KW-1185">Reference proteome</keyword>
<dbReference type="Proteomes" id="UP000660745">
    <property type="component" value="Unassembled WGS sequence"/>
</dbReference>
<dbReference type="RefSeq" id="WP_189137865.1">
    <property type="nucleotide sequence ID" value="NZ_BMNK01000002.1"/>
</dbReference>
<reference evidence="1" key="1">
    <citation type="journal article" date="2014" name="Int. J. Syst. Evol. Microbiol.">
        <title>Complete genome sequence of Corynebacterium casei LMG S-19264T (=DSM 44701T), isolated from a smear-ripened cheese.</title>
        <authorList>
            <consortium name="US DOE Joint Genome Institute (JGI-PGF)"/>
            <person name="Walter F."/>
            <person name="Albersmeier A."/>
            <person name="Kalinowski J."/>
            <person name="Ruckert C."/>
        </authorList>
    </citation>
    <scope>NUCLEOTIDE SEQUENCE</scope>
    <source>
        <strain evidence="1">CGMCC 4.7430</strain>
    </source>
</reference>